<feature type="transmembrane region" description="Helical" evidence="7">
    <location>
        <begin position="125"/>
        <end position="145"/>
    </location>
</feature>
<dbReference type="InterPro" id="IPR051393">
    <property type="entry name" value="ABC_transporter_permease"/>
</dbReference>
<reference evidence="9 10" key="1">
    <citation type="submission" date="2014-01" db="EMBL/GenBank/DDBJ databases">
        <title>Sulfitobacter donghicola JCM 14565 Genome Sequencing.</title>
        <authorList>
            <person name="Lai Q."/>
            <person name="Hong Z."/>
        </authorList>
    </citation>
    <scope>NUCLEOTIDE SEQUENCE [LARGE SCALE GENOMIC DNA]</scope>
    <source>
        <strain evidence="9 10">JCM 14565</strain>
    </source>
</reference>
<gene>
    <name evidence="9" type="ORF">DSW25_11895</name>
</gene>
<dbReference type="CDD" id="cd06261">
    <property type="entry name" value="TM_PBP2"/>
    <property type="match status" value="1"/>
</dbReference>
<dbReference type="SUPFAM" id="SSF161098">
    <property type="entry name" value="MetI-like"/>
    <property type="match status" value="1"/>
</dbReference>
<evidence type="ECO:0000256" key="7">
    <source>
        <dbReference type="RuleBase" id="RU363032"/>
    </source>
</evidence>
<evidence type="ECO:0000256" key="3">
    <source>
        <dbReference type="ARBA" id="ARBA00022475"/>
    </source>
</evidence>
<feature type="transmembrane region" description="Helical" evidence="7">
    <location>
        <begin position="21"/>
        <end position="42"/>
    </location>
</feature>
<dbReference type="AlphaFoldDB" id="A0A073IHF8"/>
<dbReference type="GO" id="GO:0055085">
    <property type="term" value="P:transmembrane transport"/>
    <property type="evidence" value="ECO:0007669"/>
    <property type="project" value="InterPro"/>
</dbReference>
<dbReference type="EMBL" id="JAMC01000004">
    <property type="protein sequence ID" value="KEJ88941.1"/>
    <property type="molecule type" value="Genomic_DNA"/>
</dbReference>
<accession>A0A073IHF8</accession>
<keyword evidence="4 7" id="KW-0812">Transmembrane</keyword>
<dbReference type="PROSITE" id="PS50928">
    <property type="entry name" value="ABC_TM1"/>
    <property type="match status" value="1"/>
</dbReference>
<evidence type="ECO:0000256" key="6">
    <source>
        <dbReference type="ARBA" id="ARBA00023136"/>
    </source>
</evidence>
<protein>
    <submittedName>
        <fullName evidence="9">Sugar ABC transporter permease</fullName>
    </submittedName>
</protein>
<dbReference type="PANTHER" id="PTHR30193:SF37">
    <property type="entry name" value="INNER MEMBRANE ABC TRANSPORTER PERMEASE PROTEIN YCJO"/>
    <property type="match status" value="1"/>
</dbReference>
<dbReference type="Gene3D" id="1.10.3720.10">
    <property type="entry name" value="MetI-like"/>
    <property type="match status" value="1"/>
</dbReference>
<keyword evidence="5 7" id="KW-1133">Transmembrane helix</keyword>
<evidence type="ECO:0000313" key="9">
    <source>
        <dbReference type="EMBL" id="KEJ88941.1"/>
    </source>
</evidence>
<organism evidence="9 10">
    <name type="scientific">Sulfitobacter donghicola DSW-25 = KCTC 12864 = JCM 14565</name>
    <dbReference type="NCBI Taxonomy" id="1300350"/>
    <lineage>
        <taxon>Bacteria</taxon>
        <taxon>Pseudomonadati</taxon>
        <taxon>Pseudomonadota</taxon>
        <taxon>Alphaproteobacteria</taxon>
        <taxon>Rhodobacterales</taxon>
        <taxon>Roseobacteraceae</taxon>
        <taxon>Sulfitobacter</taxon>
    </lineage>
</organism>
<comment type="subcellular location">
    <subcellularLocation>
        <location evidence="1 7">Cell membrane</location>
        <topology evidence="1 7">Multi-pass membrane protein</topology>
    </subcellularLocation>
</comment>
<name>A0A073IHF8_9RHOB</name>
<proteinExistence type="inferred from homology"/>
<evidence type="ECO:0000256" key="2">
    <source>
        <dbReference type="ARBA" id="ARBA00022448"/>
    </source>
</evidence>
<evidence type="ECO:0000256" key="1">
    <source>
        <dbReference type="ARBA" id="ARBA00004651"/>
    </source>
</evidence>
<evidence type="ECO:0000256" key="4">
    <source>
        <dbReference type="ARBA" id="ARBA00022692"/>
    </source>
</evidence>
<dbReference type="InterPro" id="IPR035906">
    <property type="entry name" value="MetI-like_sf"/>
</dbReference>
<keyword evidence="6 7" id="KW-0472">Membrane</keyword>
<keyword evidence="3" id="KW-1003">Cell membrane</keyword>
<dbReference type="eggNOG" id="COG1175">
    <property type="taxonomic scope" value="Bacteria"/>
</dbReference>
<dbReference type="Proteomes" id="UP000027734">
    <property type="component" value="Unassembled WGS sequence"/>
</dbReference>
<comment type="caution">
    <text evidence="9">The sequence shown here is derived from an EMBL/GenBank/DDBJ whole genome shotgun (WGS) entry which is preliminary data.</text>
</comment>
<dbReference type="GO" id="GO:0005886">
    <property type="term" value="C:plasma membrane"/>
    <property type="evidence" value="ECO:0007669"/>
    <property type="project" value="UniProtKB-SubCell"/>
</dbReference>
<dbReference type="RefSeq" id="WP_025058656.1">
    <property type="nucleotide sequence ID" value="NZ_JAMC01000004.1"/>
</dbReference>
<feature type="transmembrane region" description="Helical" evidence="7">
    <location>
        <begin position="175"/>
        <end position="199"/>
    </location>
</feature>
<keyword evidence="10" id="KW-1185">Reference proteome</keyword>
<evidence type="ECO:0000259" key="8">
    <source>
        <dbReference type="PROSITE" id="PS50928"/>
    </source>
</evidence>
<feature type="domain" description="ABC transmembrane type-1" evidence="8">
    <location>
        <begin position="91"/>
        <end position="303"/>
    </location>
</feature>
<feature type="transmembrane region" description="Helical" evidence="7">
    <location>
        <begin position="219"/>
        <end position="241"/>
    </location>
</feature>
<comment type="similarity">
    <text evidence="7">Belongs to the binding-protein-dependent transport system permease family.</text>
</comment>
<sequence length="313" mass="35184">MSSMTTGTEAAPRSWYKRNEIAITPWLFLAPAMLFFAVYVIIPIAQSFSISFHEWDGLGEKVYVGTANYERLLGIGDAKMDRKFETSFWNNLKWLVLYLLAVPAGLFIALFLNQTVRGIRLYKSLFFFPFVISQVVVGLVFSWFYLPREGLLNAILAVFGAGPVNILGDPTMATYGIIAAGLWPQTAYCMILYLTGLNAVDPEQVEAARLDGAKGYKMLWYIILPQLKPATFIAFVVTIIGALRSFDLISVMTNGGPFGSTRVLSFYMFEESLSEFGFRMGYGSAIAVVLFFIMLAFIAYFLYSMWREERGAH</sequence>
<dbReference type="PANTHER" id="PTHR30193">
    <property type="entry name" value="ABC TRANSPORTER PERMEASE PROTEIN"/>
    <property type="match status" value="1"/>
</dbReference>
<evidence type="ECO:0000256" key="5">
    <source>
        <dbReference type="ARBA" id="ARBA00022989"/>
    </source>
</evidence>
<dbReference type="InterPro" id="IPR000515">
    <property type="entry name" value="MetI-like"/>
</dbReference>
<dbReference type="Pfam" id="PF00528">
    <property type="entry name" value="BPD_transp_1"/>
    <property type="match status" value="1"/>
</dbReference>
<keyword evidence="2 7" id="KW-0813">Transport</keyword>
<feature type="transmembrane region" description="Helical" evidence="7">
    <location>
        <begin position="94"/>
        <end position="113"/>
    </location>
</feature>
<dbReference type="STRING" id="1300350.Z948_1228"/>
<feature type="transmembrane region" description="Helical" evidence="7">
    <location>
        <begin position="281"/>
        <end position="303"/>
    </location>
</feature>
<evidence type="ECO:0000313" key="10">
    <source>
        <dbReference type="Proteomes" id="UP000027734"/>
    </source>
</evidence>